<dbReference type="Proteomes" id="UP001430356">
    <property type="component" value="Unassembled WGS sequence"/>
</dbReference>
<dbReference type="SMART" id="SM00356">
    <property type="entry name" value="ZnF_C3H1"/>
    <property type="match status" value="1"/>
</dbReference>
<feature type="compositionally biased region" description="Polar residues" evidence="5">
    <location>
        <begin position="258"/>
        <end position="272"/>
    </location>
</feature>
<sequence length="418" mass="43036">MDFAAGSQPQSPLSAMGSVTRAFPSPALMSPTHTTPAACPRHFTHAPYLSSGNIVASDELDAVEMASLASFDGRRNGMGSHPGSPGTSGGGGSGPHNSVSSFNTSHPSANQLHSPSHYSGGKKNVCRHFLKGNCNRGSSCRFFHPGPIHRVITPHHSRTPTQRPLTPLADLAQQSSAFAAASPARSPHAAPMALQAHAAGRPPLMAMHGSCGGTGGCTSVCSNEDSFASPPSSPATSTSAHRPVAFTESPAHMGLTAPTLSSPSIGPQSNPTPVLLSRPRRGPGANPLPSLQLPDYPPMGCDDGTTEVAVYDSTGDGAPLSRPHSPSSPGPYRMPVYRAGFRPNTNGASGRGEGREVLSSPHQSMASGSGFSSTVGDPMRSPVPSATTRNNPYAYSPTAVLRQPSQPMSPLKRISNAP</sequence>
<dbReference type="GO" id="GO:0008270">
    <property type="term" value="F:zinc ion binding"/>
    <property type="evidence" value="ECO:0007669"/>
    <property type="project" value="UniProtKB-KW"/>
</dbReference>
<evidence type="ECO:0000256" key="5">
    <source>
        <dbReference type="SAM" id="MobiDB-lite"/>
    </source>
</evidence>
<evidence type="ECO:0000313" key="7">
    <source>
        <dbReference type="EMBL" id="KAK7196141.1"/>
    </source>
</evidence>
<proteinExistence type="predicted"/>
<feature type="domain" description="C3H1-type" evidence="6">
    <location>
        <begin position="120"/>
        <end position="147"/>
    </location>
</feature>
<feature type="compositionally biased region" description="Polar residues" evidence="5">
    <location>
        <begin position="102"/>
        <end position="116"/>
    </location>
</feature>
<evidence type="ECO:0000256" key="1">
    <source>
        <dbReference type="ARBA" id="ARBA00022723"/>
    </source>
</evidence>
<keyword evidence="1 4" id="KW-0479">Metal-binding</keyword>
<dbReference type="AlphaFoldDB" id="A0AAW0ER64"/>
<dbReference type="EMBL" id="JAECZO010000069">
    <property type="protein sequence ID" value="KAK7196141.1"/>
    <property type="molecule type" value="Genomic_DNA"/>
</dbReference>
<dbReference type="InterPro" id="IPR036855">
    <property type="entry name" value="Znf_CCCH_sf"/>
</dbReference>
<evidence type="ECO:0000256" key="2">
    <source>
        <dbReference type="ARBA" id="ARBA00022771"/>
    </source>
</evidence>
<feature type="zinc finger region" description="C3H1-type" evidence="4">
    <location>
        <begin position="120"/>
        <end position="147"/>
    </location>
</feature>
<protein>
    <submittedName>
        <fullName evidence="7">Zinc finger C-x8-C-x5-C-x3-H type (And similar)</fullName>
    </submittedName>
</protein>
<feature type="compositionally biased region" description="Polar residues" evidence="5">
    <location>
        <begin position="384"/>
        <end position="393"/>
    </location>
</feature>
<feature type="compositionally biased region" description="Polar residues" evidence="5">
    <location>
        <begin position="360"/>
        <end position="375"/>
    </location>
</feature>
<dbReference type="PROSITE" id="PS50103">
    <property type="entry name" value="ZF_C3H1"/>
    <property type="match status" value="1"/>
</dbReference>
<reference evidence="7 8" key="1">
    <citation type="journal article" date="2021" name="MBio">
        <title>A New Model Trypanosomatid, Novymonas esmeraldas: Genomic Perception of Its 'Candidatus Pandoraea novymonadis' Endosymbiont.</title>
        <authorList>
            <person name="Zakharova A."/>
            <person name="Saura A."/>
            <person name="Butenko A."/>
            <person name="Podesvova L."/>
            <person name="Warmusova S."/>
            <person name="Kostygov A.Y."/>
            <person name="Nenarokova A."/>
            <person name="Lukes J."/>
            <person name="Opperdoes F.R."/>
            <person name="Yurchenko V."/>
        </authorList>
    </citation>
    <scope>NUCLEOTIDE SEQUENCE [LARGE SCALE GENOMIC DNA]</scope>
    <source>
        <strain evidence="7 8">E262AT.01</strain>
    </source>
</reference>
<keyword evidence="8" id="KW-1185">Reference proteome</keyword>
<comment type="caution">
    <text evidence="7">The sequence shown here is derived from an EMBL/GenBank/DDBJ whole genome shotgun (WGS) entry which is preliminary data.</text>
</comment>
<accession>A0AAW0ER64</accession>
<name>A0AAW0ER64_9TRYP</name>
<evidence type="ECO:0000256" key="4">
    <source>
        <dbReference type="PROSITE-ProRule" id="PRU00723"/>
    </source>
</evidence>
<dbReference type="Gene3D" id="4.10.1000.10">
    <property type="entry name" value="Zinc finger, CCCH-type"/>
    <property type="match status" value="1"/>
</dbReference>
<evidence type="ECO:0000313" key="8">
    <source>
        <dbReference type="Proteomes" id="UP001430356"/>
    </source>
</evidence>
<organism evidence="7 8">
    <name type="scientific">Novymonas esmeraldas</name>
    <dbReference type="NCBI Taxonomy" id="1808958"/>
    <lineage>
        <taxon>Eukaryota</taxon>
        <taxon>Discoba</taxon>
        <taxon>Euglenozoa</taxon>
        <taxon>Kinetoplastea</taxon>
        <taxon>Metakinetoplastina</taxon>
        <taxon>Trypanosomatida</taxon>
        <taxon>Trypanosomatidae</taxon>
        <taxon>Novymonas</taxon>
    </lineage>
</organism>
<dbReference type="Pfam" id="PF00642">
    <property type="entry name" value="zf-CCCH"/>
    <property type="match status" value="1"/>
</dbReference>
<feature type="region of interest" description="Disordered" evidence="5">
    <location>
        <begin position="253"/>
        <end position="418"/>
    </location>
</feature>
<gene>
    <name evidence="7" type="ORF">NESM_000549000</name>
</gene>
<dbReference type="InterPro" id="IPR000571">
    <property type="entry name" value="Znf_CCCH"/>
</dbReference>
<dbReference type="SUPFAM" id="SSF90229">
    <property type="entry name" value="CCCH zinc finger"/>
    <property type="match status" value="1"/>
</dbReference>
<feature type="region of interest" description="Disordered" evidence="5">
    <location>
        <begin position="72"/>
        <end position="116"/>
    </location>
</feature>
<evidence type="ECO:0000256" key="3">
    <source>
        <dbReference type="ARBA" id="ARBA00022833"/>
    </source>
</evidence>
<evidence type="ECO:0000259" key="6">
    <source>
        <dbReference type="PROSITE" id="PS50103"/>
    </source>
</evidence>
<keyword evidence="3 4" id="KW-0862">Zinc</keyword>
<keyword evidence="2 4" id="KW-0863">Zinc-finger</keyword>